<dbReference type="Proteomes" id="UP000295008">
    <property type="component" value="Unassembled WGS sequence"/>
</dbReference>
<dbReference type="PANTHER" id="PTHR43133:SF8">
    <property type="entry name" value="RNA POLYMERASE SIGMA FACTOR HI_1459-RELATED"/>
    <property type="match status" value="1"/>
</dbReference>
<comment type="caution">
    <text evidence="8">The sequence shown here is derived from an EMBL/GenBank/DDBJ whole genome shotgun (WGS) entry which is preliminary data.</text>
</comment>
<dbReference type="InterPro" id="IPR036388">
    <property type="entry name" value="WH-like_DNA-bd_sf"/>
</dbReference>
<dbReference type="InterPro" id="IPR013249">
    <property type="entry name" value="RNA_pol_sigma70_r4_t2"/>
</dbReference>
<protein>
    <submittedName>
        <fullName evidence="8">RNA polymerase sigma-70 factor (ECF subfamily)</fullName>
    </submittedName>
</protein>
<dbReference type="Pfam" id="PF08281">
    <property type="entry name" value="Sigma70_r4_2"/>
    <property type="match status" value="1"/>
</dbReference>
<keyword evidence="3" id="KW-0731">Sigma factor</keyword>
<dbReference type="InterPro" id="IPR013325">
    <property type="entry name" value="RNA_pol_sigma_r2"/>
</dbReference>
<comment type="similarity">
    <text evidence="1">Belongs to the sigma-70 factor family. ECF subfamily.</text>
</comment>
<name>A0A4R1RY36_HYDET</name>
<dbReference type="Gene3D" id="1.10.10.10">
    <property type="entry name" value="Winged helix-like DNA-binding domain superfamily/Winged helix DNA-binding domain"/>
    <property type="match status" value="1"/>
</dbReference>
<dbReference type="SUPFAM" id="SSF88946">
    <property type="entry name" value="Sigma2 domain of RNA polymerase sigma factors"/>
    <property type="match status" value="1"/>
</dbReference>
<feature type="domain" description="RNA polymerase sigma-70 region 2" evidence="6">
    <location>
        <begin position="22"/>
        <end position="87"/>
    </location>
</feature>
<evidence type="ECO:0000256" key="1">
    <source>
        <dbReference type="ARBA" id="ARBA00010641"/>
    </source>
</evidence>
<dbReference type="GO" id="GO:0006352">
    <property type="term" value="P:DNA-templated transcription initiation"/>
    <property type="evidence" value="ECO:0007669"/>
    <property type="project" value="InterPro"/>
</dbReference>
<feature type="domain" description="RNA polymerase sigma factor 70 region 4 type 2" evidence="7">
    <location>
        <begin position="119"/>
        <end position="171"/>
    </location>
</feature>
<dbReference type="Gene3D" id="1.10.1740.10">
    <property type="match status" value="1"/>
</dbReference>
<dbReference type="Pfam" id="PF04542">
    <property type="entry name" value="Sigma70_r2"/>
    <property type="match status" value="1"/>
</dbReference>
<evidence type="ECO:0000259" key="7">
    <source>
        <dbReference type="Pfam" id="PF08281"/>
    </source>
</evidence>
<dbReference type="InterPro" id="IPR014284">
    <property type="entry name" value="RNA_pol_sigma-70_dom"/>
</dbReference>
<dbReference type="PANTHER" id="PTHR43133">
    <property type="entry name" value="RNA POLYMERASE ECF-TYPE SIGMA FACTO"/>
    <property type="match status" value="1"/>
</dbReference>
<keyword evidence="4" id="KW-0238">DNA-binding</keyword>
<evidence type="ECO:0000313" key="9">
    <source>
        <dbReference type="Proteomes" id="UP000295008"/>
    </source>
</evidence>
<gene>
    <name evidence="8" type="ORF">EDC14_100837</name>
</gene>
<evidence type="ECO:0000256" key="4">
    <source>
        <dbReference type="ARBA" id="ARBA00023125"/>
    </source>
</evidence>
<dbReference type="EMBL" id="SLUN01000008">
    <property type="protein sequence ID" value="TCL70892.1"/>
    <property type="molecule type" value="Genomic_DNA"/>
</dbReference>
<keyword evidence="9" id="KW-1185">Reference proteome</keyword>
<dbReference type="GO" id="GO:0016987">
    <property type="term" value="F:sigma factor activity"/>
    <property type="evidence" value="ECO:0007669"/>
    <property type="project" value="UniProtKB-KW"/>
</dbReference>
<organism evidence="8 9">
    <name type="scientific">Hydrogenispora ethanolica</name>
    <dbReference type="NCBI Taxonomy" id="1082276"/>
    <lineage>
        <taxon>Bacteria</taxon>
        <taxon>Bacillati</taxon>
        <taxon>Bacillota</taxon>
        <taxon>Hydrogenispora</taxon>
    </lineage>
</organism>
<proteinExistence type="inferred from homology"/>
<dbReference type="GO" id="GO:0003677">
    <property type="term" value="F:DNA binding"/>
    <property type="evidence" value="ECO:0007669"/>
    <property type="project" value="UniProtKB-KW"/>
</dbReference>
<dbReference type="SUPFAM" id="SSF88659">
    <property type="entry name" value="Sigma3 and sigma4 domains of RNA polymerase sigma factors"/>
    <property type="match status" value="1"/>
</dbReference>
<dbReference type="InterPro" id="IPR013324">
    <property type="entry name" value="RNA_pol_sigma_r3/r4-like"/>
</dbReference>
<dbReference type="RefSeq" id="WP_243662860.1">
    <property type="nucleotide sequence ID" value="NZ_SLUN01000008.1"/>
</dbReference>
<evidence type="ECO:0000256" key="3">
    <source>
        <dbReference type="ARBA" id="ARBA00023082"/>
    </source>
</evidence>
<evidence type="ECO:0000256" key="2">
    <source>
        <dbReference type="ARBA" id="ARBA00023015"/>
    </source>
</evidence>
<dbReference type="InterPro" id="IPR007627">
    <property type="entry name" value="RNA_pol_sigma70_r2"/>
</dbReference>
<keyword evidence="2" id="KW-0805">Transcription regulation</keyword>
<sequence>MGLDEELALQLQQGDEAALETLVRRYHGPIHAYVVRMGGEYHAASDITQEVFIKLCRNIRHYRAGLPFRPWLYTIASNTYKDYLRKAYVKKDVLGAETGEVAAITETPETAFLEAAERRMVLEALQRLGEIYREVLILRYYQDLKLEEIALAVQIPVGTVKSRLSGALRQLKQLLAEGESIHVNSVHR</sequence>
<evidence type="ECO:0000256" key="5">
    <source>
        <dbReference type="ARBA" id="ARBA00023163"/>
    </source>
</evidence>
<dbReference type="InterPro" id="IPR039425">
    <property type="entry name" value="RNA_pol_sigma-70-like"/>
</dbReference>
<accession>A0A4R1RY36</accession>
<evidence type="ECO:0000259" key="6">
    <source>
        <dbReference type="Pfam" id="PF04542"/>
    </source>
</evidence>
<reference evidence="8 9" key="1">
    <citation type="submission" date="2019-03" db="EMBL/GenBank/DDBJ databases">
        <title>Genomic Encyclopedia of Type Strains, Phase IV (KMG-IV): sequencing the most valuable type-strain genomes for metagenomic binning, comparative biology and taxonomic classification.</title>
        <authorList>
            <person name="Goeker M."/>
        </authorList>
    </citation>
    <scope>NUCLEOTIDE SEQUENCE [LARGE SCALE GENOMIC DNA]</scope>
    <source>
        <strain evidence="8 9">LX-B</strain>
    </source>
</reference>
<evidence type="ECO:0000313" key="8">
    <source>
        <dbReference type="EMBL" id="TCL70892.1"/>
    </source>
</evidence>
<dbReference type="CDD" id="cd06171">
    <property type="entry name" value="Sigma70_r4"/>
    <property type="match status" value="1"/>
</dbReference>
<dbReference type="AlphaFoldDB" id="A0A4R1RY36"/>
<dbReference type="NCBIfam" id="TIGR02937">
    <property type="entry name" value="sigma70-ECF"/>
    <property type="match status" value="1"/>
</dbReference>
<keyword evidence="5" id="KW-0804">Transcription</keyword>